<dbReference type="PANTHER" id="PTHR43606:SF1">
    <property type="entry name" value="PHOD-LIKE PHOSPHATASE METALLOPHOSPHATASE DOMAIN-CONTAINING PROTEIN"/>
    <property type="match status" value="1"/>
</dbReference>
<dbReference type="CDD" id="cd00063">
    <property type="entry name" value="FN3"/>
    <property type="match status" value="1"/>
</dbReference>
<reference evidence="6" key="1">
    <citation type="journal article" date="2010" name="PLoS ONE">
        <title>The complete genome sequence of Cupriavidus metallidurans strain CH34, a master survivalist in harsh and anthropogenic environments.</title>
        <authorList>
            <person name="Janssen P.J."/>
            <person name="Van Houdt R."/>
            <person name="Moors H."/>
            <person name="Monsieurs P."/>
            <person name="Morin N."/>
            <person name="Michaux A."/>
            <person name="Benotmane M.A."/>
            <person name="Leys N."/>
            <person name="Vallaeys T."/>
            <person name="Lapidus A."/>
            <person name="Monchy S."/>
            <person name="Medigue C."/>
            <person name="Taghavi S."/>
            <person name="McCorkle S."/>
            <person name="Dunn J."/>
            <person name="van der Lelie D."/>
            <person name="Mergeay M."/>
        </authorList>
    </citation>
    <scope>NUCLEOTIDE SEQUENCE [LARGE SCALE GENOMIC DNA]</scope>
    <source>
        <strain evidence="6">ATCC 43123 / DSM 2839 / NBRC 102507 / CH34</strain>
    </source>
</reference>
<dbReference type="PROSITE" id="PS51318">
    <property type="entry name" value="TAT"/>
    <property type="match status" value="1"/>
</dbReference>
<dbReference type="GO" id="GO:0004035">
    <property type="term" value="F:alkaline phosphatase activity"/>
    <property type="evidence" value="ECO:0007669"/>
    <property type="project" value="UniProtKB-EC"/>
</dbReference>
<proteinExistence type="predicted"/>
<dbReference type="HOGENOM" id="CLU_525464_0_0_4"/>
<dbReference type="Gene3D" id="2.60.40.380">
    <property type="entry name" value="Purple acid phosphatase-like, N-terminal"/>
    <property type="match status" value="1"/>
</dbReference>
<dbReference type="Pfam" id="PF16655">
    <property type="entry name" value="PhoD_N"/>
    <property type="match status" value="1"/>
</dbReference>
<dbReference type="InterPro" id="IPR038607">
    <property type="entry name" value="PhoD-like_sf"/>
</dbReference>
<feature type="domain" description="Phospholipase D N-terminal" evidence="4">
    <location>
        <begin position="87"/>
        <end position="164"/>
    </location>
</feature>
<dbReference type="eggNOG" id="COG3540">
    <property type="taxonomic scope" value="Bacteria"/>
</dbReference>
<evidence type="ECO:0000313" key="5">
    <source>
        <dbReference type="EMBL" id="ABF09460.1"/>
    </source>
</evidence>
<dbReference type="EMBL" id="CP000352">
    <property type="protein sequence ID" value="ABF09460.1"/>
    <property type="molecule type" value="Genomic_DNA"/>
</dbReference>
<evidence type="ECO:0000256" key="1">
    <source>
        <dbReference type="SAM" id="MobiDB-lite"/>
    </source>
</evidence>
<organism evidence="5 6">
    <name type="scientific">Cupriavidus metallidurans (strain ATCC 43123 / DSM 2839 / NBRC 102507 / CH34)</name>
    <name type="common">Ralstonia metallidurans</name>
    <dbReference type="NCBI Taxonomy" id="266264"/>
    <lineage>
        <taxon>Bacteria</taxon>
        <taxon>Pseudomonadati</taxon>
        <taxon>Pseudomonadota</taxon>
        <taxon>Betaproteobacteria</taxon>
        <taxon>Burkholderiales</taxon>
        <taxon>Burkholderiaceae</taxon>
        <taxon>Cupriavidus</taxon>
    </lineage>
</organism>
<dbReference type="InterPro" id="IPR006311">
    <property type="entry name" value="TAT_signal"/>
</dbReference>
<evidence type="ECO:0000256" key="2">
    <source>
        <dbReference type="SAM" id="Phobius"/>
    </source>
</evidence>
<dbReference type="KEGG" id="rme:Rmet_2583"/>
<dbReference type="InterPro" id="IPR018946">
    <property type="entry name" value="PhoD-like_MPP"/>
</dbReference>
<feature type="compositionally biased region" description="Low complexity" evidence="1">
    <location>
        <begin position="24"/>
        <end position="36"/>
    </location>
</feature>
<sequence length="567" mass="63024">MSTTCHIHARRCCPGSSADHTTQTKRSTTDSTMTTTPLAEPSDLTRRRFLRTSRRFLGLGASLALVGPAVLAAPAVVSSGRPNTPDGIQLGDPSDDGLVVWARAERQSRMVVEYAAEPGFRNPMRISGPLATSEADFTARTVLTGLLPGQQYHVRVAFENPEQRRGMGAWTEGSFRTPSQQADRPIRFVWSGDTVGQGWGINPDLGGMRIYEAMRQRNPDFFIHSGDTIYADSPITAEQKAEDGRIWRNLVTEEVSKVAETLKEFRGRHRYNMMDTNVRRFASQVPQIWQWDDHEITNNWSDSKDLSGDARYTEKDVRVLVARGSRAFLENAPMRWHRQGLAERVHRKIGYGPLLDVFVLDMRSFRGPNGYNRETTESAATAFLGNAQLEWLVAELMASQATWKVIAADMPIGLGVPDGKDAQGRPRWEAIANGDGPALGRELETARLLTRIRQAGIKNVVWVTADVHYCAAHHYSPERAVYKDFDPFWEFVAGPLNAGSFGPNPLDNTFGPHVAFQKAPTAQNMSPFAGYQFFGEVNIDPASRALTVDLRDLNGVSQYSQMLQAQA</sequence>
<dbReference type="PANTHER" id="PTHR43606">
    <property type="entry name" value="PHOSPHATASE, PUTATIVE (AFU_ORTHOLOGUE AFUA_6G08710)-RELATED"/>
    <property type="match status" value="1"/>
</dbReference>
<keyword evidence="2" id="KW-0472">Membrane</keyword>
<keyword evidence="6" id="KW-1185">Reference proteome</keyword>
<dbReference type="SUPFAM" id="SSF56300">
    <property type="entry name" value="Metallo-dependent phosphatases"/>
    <property type="match status" value="1"/>
</dbReference>
<keyword evidence="5" id="KW-0378">Hydrolase</keyword>
<keyword evidence="2" id="KW-1133">Transmembrane helix</keyword>
<evidence type="ECO:0000313" key="6">
    <source>
        <dbReference type="Proteomes" id="UP000002429"/>
    </source>
</evidence>
<accession>Q1LK66</accession>
<evidence type="ECO:0000259" key="3">
    <source>
        <dbReference type="Pfam" id="PF09423"/>
    </source>
</evidence>
<dbReference type="STRING" id="266264.Rmet_2583"/>
<dbReference type="Proteomes" id="UP000002429">
    <property type="component" value="Chromosome"/>
</dbReference>
<keyword evidence="2" id="KW-0812">Transmembrane</keyword>
<dbReference type="EC" id="3.1.3.1" evidence="5"/>
<evidence type="ECO:0000259" key="4">
    <source>
        <dbReference type="Pfam" id="PF16655"/>
    </source>
</evidence>
<dbReference type="InterPro" id="IPR029052">
    <property type="entry name" value="Metallo-depent_PP-like"/>
</dbReference>
<dbReference type="InterPro" id="IPR003961">
    <property type="entry name" value="FN3_dom"/>
</dbReference>
<dbReference type="CDD" id="cd07389">
    <property type="entry name" value="MPP_PhoD"/>
    <property type="match status" value="1"/>
</dbReference>
<dbReference type="AlphaFoldDB" id="Q1LK66"/>
<name>Q1LK66_CUPMC</name>
<dbReference type="InterPro" id="IPR052900">
    <property type="entry name" value="Phospholipid_Metab_Enz"/>
</dbReference>
<feature type="region of interest" description="Disordered" evidence="1">
    <location>
        <begin position="12"/>
        <end position="39"/>
    </location>
</feature>
<dbReference type="InterPro" id="IPR032093">
    <property type="entry name" value="PhoD_N"/>
</dbReference>
<dbReference type="Pfam" id="PF09423">
    <property type="entry name" value="PhoD"/>
    <property type="match status" value="1"/>
</dbReference>
<feature type="transmembrane region" description="Helical" evidence="2">
    <location>
        <begin position="56"/>
        <end position="77"/>
    </location>
</feature>
<feature type="domain" description="PhoD-like phosphatase metallophosphatase" evidence="3">
    <location>
        <begin position="194"/>
        <end position="550"/>
    </location>
</feature>
<gene>
    <name evidence="5" type="primary">phoD</name>
    <name evidence="5" type="ordered locus">Rmet_2583</name>
</gene>
<dbReference type="Gene3D" id="3.60.21.70">
    <property type="entry name" value="PhoD-like phosphatase"/>
    <property type="match status" value="1"/>
</dbReference>
<protein>
    <submittedName>
        <fullName evidence="5">Phosphodiesterase/alkaline phosphatase D</fullName>
        <ecNumber evidence="5">3.1.3.1</ecNumber>
    </submittedName>
</protein>